<feature type="compositionally biased region" description="Basic residues" evidence="7">
    <location>
        <begin position="24"/>
        <end position="36"/>
    </location>
</feature>
<protein>
    <recommendedName>
        <fullName evidence="11">Venom serine carboxypeptidase</fullName>
    </recommendedName>
</protein>
<evidence type="ECO:0000256" key="2">
    <source>
        <dbReference type="ARBA" id="ARBA00022645"/>
    </source>
</evidence>
<keyword evidence="2" id="KW-0121">Carboxypeptidase</keyword>
<evidence type="ECO:0000313" key="10">
    <source>
        <dbReference type="Proteomes" id="UP001461498"/>
    </source>
</evidence>
<keyword evidence="6" id="KW-0325">Glycoprotein</keyword>
<dbReference type="Pfam" id="PF00450">
    <property type="entry name" value="Peptidase_S10"/>
    <property type="match status" value="1"/>
</dbReference>
<dbReference type="PANTHER" id="PTHR11802:SF472">
    <property type="entry name" value="SERINE CARBOXYPEPTIDASE CPVL-RELATED"/>
    <property type="match status" value="1"/>
</dbReference>
<comment type="caution">
    <text evidence="9">The sequence shown here is derived from an EMBL/GenBank/DDBJ whole genome shotgun (WGS) entry which is preliminary data.</text>
</comment>
<keyword evidence="5" id="KW-0378">Hydrolase</keyword>
<dbReference type="InterPro" id="IPR029058">
    <property type="entry name" value="AB_hydrolase_fold"/>
</dbReference>
<evidence type="ECO:0000256" key="5">
    <source>
        <dbReference type="ARBA" id="ARBA00022801"/>
    </source>
</evidence>
<keyword evidence="3" id="KW-0645">Protease</keyword>
<reference evidence="9 10" key="1">
    <citation type="submission" date="2022-12" db="EMBL/GenBank/DDBJ databases">
        <title>Chromosome-level genome assembly of true bugs.</title>
        <authorList>
            <person name="Ma L."/>
            <person name="Li H."/>
        </authorList>
    </citation>
    <scope>NUCLEOTIDE SEQUENCE [LARGE SCALE GENOMIC DNA]</scope>
    <source>
        <strain evidence="9">Lab_2022b</strain>
    </source>
</reference>
<feature type="signal peptide" evidence="8">
    <location>
        <begin position="1"/>
        <end position="20"/>
    </location>
</feature>
<gene>
    <name evidence="9" type="ORF">O3M35_001666</name>
</gene>
<evidence type="ECO:0000256" key="3">
    <source>
        <dbReference type="ARBA" id="ARBA00022670"/>
    </source>
</evidence>
<dbReference type="Proteomes" id="UP001461498">
    <property type="component" value="Unassembled WGS sequence"/>
</dbReference>
<evidence type="ECO:0008006" key="11">
    <source>
        <dbReference type="Google" id="ProtNLM"/>
    </source>
</evidence>
<sequence>MLKQSLFIILILVNINDLNAHRRNHDHQHNHERRRQQSPPADNGPLFLTPYIERGDIENGQRSASVRSINNDNIESYSGFITTNKQFNSNMFFWFYPAEKDKTNAPLVIWLHGGPGASSIYGLFELGPYYLNKDNRLKKRDNYLSQTFNMLYIDNPVGTGFSFTDNDMGLSKDQNDIAENLYETLLQFYKLFPEYKRNDLYISGSSYAGKFTTAFAYKIDQNQKNLNDKINFKGLLVGNGFFDPAITIQRANNLYENGIIDFHYKKQLEDVVNRIINLINQQKFGEALDLNTEMRKTLEEKTAYTSLLDLPHNTDQYPYGDLVQYLSKIRNYIHVGNTSFTTNENLITALRNELMQSVTPWFEHLSDKYPIILYSGQLDMECSYISSVNFILSLKNNAGEKYKTAERKLWYVDEELAGYKKTAGKLIEVLVRNAGHNAHIDQPKFVFKLFRDFISKNNV</sequence>
<keyword evidence="10" id="KW-1185">Reference proteome</keyword>
<dbReference type="GO" id="GO:0006508">
    <property type="term" value="P:proteolysis"/>
    <property type="evidence" value="ECO:0007669"/>
    <property type="project" value="UniProtKB-KW"/>
</dbReference>
<dbReference type="EMBL" id="JAPXFL010000010">
    <property type="protein sequence ID" value="KAK9500389.1"/>
    <property type="molecule type" value="Genomic_DNA"/>
</dbReference>
<accession>A0AAW1CP90</accession>
<evidence type="ECO:0000256" key="7">
    <source>
        <dbReference type="SAM" id="MobiDB-lite"/>
    </source>
</evidence>
<dbReference type="SUPFAM" id="SSF53474">
    <property type="entry name" value="alpha/beta-Hydrolases"/>
    <property type="match status" value="1"/>
</dbReference>
<evidence type="ECO:0000256" key="4">
    <source>
        <dbReference type="ARBA" id="ARBA00022729"/>
    </source>
</evidence>
<keyword evidence="4 8" id="KW-0732">Signal</keyword>
<dbReference type="PRINTS" id="PR00724">
    <property type="entry name" value="CRBOXYPTASEC"/>
</dbReference>
<dbReference type="AlphaFoldDB" id="A0AAW1CP90"/>
<comment type="similarity">
    <text evidence="1">Belongs to the peptidase S10 family.</text>
</comment>
<feature type="chain" id="PRO_5043452398" description="Venom serine carboxypeptidase" evidence="8">
    <location>
        <begin position="21"/>
        <end position="459"/>
    </location>
</feature>
<name>A0AAW1CP90_9HEMI</name>
<dbReference type="InterPro" id="IPR001563">
    <property type="entry name" value="Peptidase_S10"/>
</dbReference>
<evidence type="ECO:0000256" key="8">
    <source>
        <dbReference type="SAM" id="SignalP"/>
    </source>
</evidence>
<evidence type="ECO:0000256" key="1">
    <source>
        <dbReference type="ARBA" id="ARBA00009431"/>
    </source>
</evidence>
<dbReference type="PANTHER" id="PTHR11802">
    <property type="entry name" value="SERINE PROTEASE FAMILY S10 SERINE CARBOXYPEPTIDASE"/>
    <property type="match status" value="1"/>
</dbReference>
<evidence type="ECO:0000313" key="9">
    <source>
        <dbReference type="EMBL" id="KAK9500389.1"/>
    </source>
</evidence>
<organism evidence="9 10">
    <name type="scientific">Rhynocoris fuscipes</name>
    <dbReference type="NCBI Taxonomy" id="488301"/>
    <lineage>
        <taxon>Eukaryota</taxon>
        <taxon>Metazoa</taxon>
        <taxon>Ecdysozoa</taxon>
        <taxon>Arthropoda</taxon>
        <taxon>Hexapoda</taxon>
        <taxon>Insecta</taxon>
        <taxon>Pterygota</taxon>
        <taxon>Neoptera</taxon>
        <taxon>Paraneoptera</taxon>
        <taxon>Hemiptera</taxon>
        <taxon>Heteroptera</taxon>
        <taxon>Panheteroptera</taxon>
        <taxon>Cimicomorpha</taxon>
        <taxon>Reduviidae</taxon>
        <taxon>Harpactorinae</taxon>
        <taxon>Harpactorini</taxon>
        <taxon>Rhynocoris</taxon>
    </lineage>
</organism>
<evidence type="ECO:0000256" key="6">
    <source>
        <dbReference type="ARBA" id="ARBA00023180"/>
    </source>
</evidence>
<dbReference type="Gene3D" id="3.40.50.1820">
    <property type="entry name" value="alpha/beta hydrolase"/>
    <property type="match status" value="1"/>
</dbReference>
<proteinExistence type="inferred from homology"/>
<feature type="region of interest" description="Disordered" evidence="7">
    <location>
        <begin position="24"/>
        <end position="45"/>
    </location>
</feature>
<dbReference type="GO" id="GO:0004185">
    <property type="term" value="F:serine-type carboxypeptidase activity"/>
    <property type="evidence" value="ECO:0007669"/>
    <property type="project" value="InterPro"/>
</dbReference>